<dbReference type="RefSeq" id="WP_113648816.1">
    <property type="nucleotide sequence ID" value="NZ_QMHN01000006.1"/>
</dbReference>
<feature type="chain" id="PRO_5018539376" evidence="1">
    <location>
        <begin position="29"/>
        <end position="532"/>
    </location>
</feature>
<feature type="signal peptide" evidence="1">
    <location>
        <begin position="1"/>
        <end position="28"/>
    </location>
</feature>
<dbReference type="Gene3D" id="2.60.40.10">
    <property type="entry name" value="Immunoglobulins"/>
    <property type="match status" value="1"/>
</dbReference>
<comment type="caution">
    <text evidence="3">The sequence shown here is derived from an EMBL/GenBank/DDBJ whole genome shotgun (WGS) entry which is preliminary data.</text>
</comment>
<accession>A0A3S3PFU1</accession>
<dbReference type="Proteomes" id="UP000284120">
    <property type="component" value="Unassembled WGS sequence"/>
</dbReference>
<evidence type="ECO:0000313" key="3">
    <source>
        <dbReference type="EMBL" id="RWU05070.1"/>
    </source>
</evidence>
<proteinExistence type="predicted"/>
<dbReference type="Pfam" id="PF17164">
    <property type="entry name" value="DUF5122"/>
    <property type="match status" value="4"/>
</dbReference>
<evidence type="ECO:0000259" key="2">
    <source>
        <dbReference type="Pfam" id="PF16400"/>
    </source>
</evidence>
<dbReference type="Pfam" id="PF16400">
    <property type="entry name" value="DUF5008"/>
    <property type="match status" value="1"/>
</dbReference>
<dbReference type="EMBL" id="SAYW01000006">
    <property type="protein sequence ID" value="RWU05070.1"/>
    <property type="molecule type" value="Genomic_DNA"/>
</dbReference>
<keyword evidence="1" id="KW-0732">Signal</keyword>
<dbReference type="SUPFAM" id="SSF101898">
    <property type="entry name" value="NHL repeat"/>
    <property type="match status" value="1"/>
</dbReference>
<dbReference type="OrthoDB" id="9805017at2"/>
<dbReference type="Gene3D" id="2.80.10.50">
    <property type="match status" value="2"/>
</dbReference>
<dbReference type="InterPro" id="IPR013431">
    <property type="entry name" value="Delta_60_rpt"/>
</dbReference>
<organism evidence="3 4">
    <name type="scientific">Pedobacter chitinilyticus</name>
    <dbReference type="NCBI Taxonomy" id="2233776"/>
    <lineage>
        <taxon>Bacteria</taxon>
        <taxon>Pseudomonadati</taxon>
        <taxon>Bacteroidota</taxon>
        <taxon>Sphingobacteriia</taxon>
        <taxon>Sphingobacteriales</taxon>
        <taxon>Sphingobacteriaceae</taxon>
        <taxon>Pedobacter</taxon>
    </lineage>
</organism>
<name>A0A3S3PFU1_9SPHI</name>
<protein>
    <submittedName>
        <fullName evidence="3">DUF5008 domain-containing protein</fullName>
    </submittedName>
</protein>
<evidence type="ECO:0000313" key="4">
    <source>
        <dbReference type="Proteomes" id="UP000284120"/>
    </source>
</evidence>
<sequence>MKKFKDIKHPVRFFFVLMLAVVCFTACEKTEPLPEDPYSGGKEALGIRFLTTPAVTEGNSMTFSATGLVPYKDKLRLLINNVPATITSVTTNSVTVTIPDNLSSGPAVIIVDEQIFFGPMVNIAGKTEVDATFSSLGANSMISQILPLPNGNLMMVGSFTNYAQAASEKQPINGIVLTNQNGTYLNTLNSKKGANSFITSIARLSNGQLMIGGSFSSFNNRKGISGITRLNADGSLDTTRVEVVNLTPLIPANSYDTVARFNGGINGTASKLFIYNNQIIVQGNFNNYAEHFYERSTRDRKVVGYTKINNVLRMSLEGKMDSTYNFDKAAGIALEAGNGSVYDCAIQPDGKLIMVGSFTRYQAQTANYILRLDNNGRVDPSFTASANGPIFSVKYNATNGKYMLAGSFTTYNGTPVNGLVRTNADGSIDPSFTALGMASGYPTFAAQLSGGKIIVSGSFASYNNIIRQGFMILNADGTLAQGYNNTGRFIGSISDIYEKTNSLGYPTVIIAGFITTFDAKPVNNIVRIVLKP</sequence>
<dbReference type="InterPro" id="IPR013783">
    <property type="entry name" value="Ig-like_fold"/>
</dbReference>
<dbReference type="AlphaFoldDB" id="A0A3S3PFU1"/>
<feature type="domain" description="DUF5008" evidence="2">
    <location>
        <begin position="33"/>
        <end position="119"/>
    </location>
</feature>
<reference evidence="3 4" key="1">
    <citation type="submission" date="2018-06" db="EMBL/GenBank/DDBJ databases">
        <title>Pedobacter endophyticus sp. nov., an endophytic bacterium isolated from a leaf of Triticum aestivum.</title>
        <authorList>
            <person name="Zhang L."/>
        </authorList>
    </citation>
    <scope>NUCLEOTIDE SEQUENCE [LARGE SCALE GENOMIC DNA]</scope>
    <source>
        <strain evidence="3 4">CM134L-2</strain>
    </source>
</reference>
<dbReference type="InterPro" id="IPR032175">
    <property type="entry name" value="DUF5008"/>
</dbReference>
<evidence type="ECO:0000256" key="1">
    <source>
        <dbReference type="SAM" id="SignalP"/>
    </source>
</evidence>
<keyword evidence="4" id="KW-1185">Reference proteome</keyword>
<gene>
    <name evidence="3" type="ORF">DPV69_18075</name>
</gene>
<dbReference type="NCBIfam" id="TIGR02608">
    <property type="entry name" value="delta_60_rpt"/>
    <property type="match status" value="3"/>
</dbReference>